<dbReference type="AlphaFoldDB" id="A0A9D1KHH5"/>
<evidence type="ECO:0000313" key="1">
    <source>
        <dbReference type="EMBL" id="HIT43211.1"/>
    </source>
</evidence>
<gene>
    <name evidence="1" type="ORF">IAB60_14135</name>
</gene>
<evidence type="ECO:0000313" key="2">
    <source>
        <dbReference type="Proteomes" id="UP000886860"/>
    </source>
</evidence>
<sequence length="139" mass="16059">NEEALAQFLAEYRKLYETLYDLKCSREITDYEFTELKQLILKIVNWVAWENEVIRKGVEQMGGKVLEFEHDILMRESEARGVAIGMERGEKSGEAKQTVALIESFARNAKVSIEEACRMADIPVSVYRNAKTILLRDLR</sequence>
<name>A0A9D1KHH5_9FIRM</name>
<protein>
    <recommendedName>
        <fullName evidence="3">Transposase</fullName>
    </recommendedName>
</protein>
<reference evidence="1" key="2">
    <citation type="journal article" date="2021" name="PeerJ">
        <title>Extensive microbial diversity within the chicken gut microbiome revealed by metagenomics and culture.</title>
        <authorList>
            <person name="Gilroy R."/>
            <person name="Ravi A."/>
            <person name="Getino M."/>
            <person name="Pursley I."/>
            <person name="Horton D.L."/>
            <person name="Alikhan N.F."/>
            <person name="Baker D."/>
            <person name="Gharbi K."/>
            <person name="Hall N."/>
            <person name="Watson M."/>
            <person name="Adriaenssens E.M."/>
            <person name="Foster-Nyarko E."/>
            <person name="Jarju S."/>
            <person name="Secka A."/>
            <person name="Antonio M."/>
            <person name="Oren A."/>
            <person name="Chaudhuri R.R."/>
            <person name="La Ragione R."/>
            <person name="Hildebrand F."/>
            <person name="Pallen M.J."/>
        </authorList>
    </citation>
    <scope>NUCLEOTIDE SEQUENCE</scope>
    <source>
        <strain evidence="1">CHK123-3438</strain>
    </source>
</reference>
<evidence type="ECO:0008006" key="3">
    <source>
        <dbReference type="Google" id="ProtNLM"/>
    </source>
</evidence>
<comment type="caution">
    <text evidence="1">The sequence shown here is derived from an EMBL/GenBank/DDBJ whole genome shotgun (WGS) entry which is preliminary data.</text>
</comment>
<feature type="non-terminal residue" evidence="1">
    <location>
        <position position="1"/>
    </location>
</feature>
<dbReference type="EMBL" id="DVKS01000232">
    <property type="protein sequence ID" value="HIT43211.1"/>
    <property type="molecule type" value="Genomic_DNA"/>
</dbReference>
<accession>A0A9D1KHH5</accession>
<proteinExistence type="predicted"/>
<reference evidence="1" key="1">
    <citation type="submission" date="2020-10" db="EMBL/GenBank/DDBJ databases">
        <authorList>
            <person name="Gilroy R."/>
        </authorList>
    </citation>
    <scope>NUCLEOTIDE SEQUENCE</scope>
    <source>
        <strain evidence="1">CHK123-3438</strain>
    </source>
</reference>
<dbReference type="Proteomes" id="UP000886860">
    <property type="component" value="Unassembled WGS sequence"/>
</dbReference>
<organism evidence="1 2">
    <name type="scientific">Candidatus Caccovicinus merdipullorum</name>
    <dbReference type="NCBI Taxonomy" id="2840724"/>
    <lineage>
        <taxon>Bacteria</taxon>
        <taxon>Bacillati</taxon>
        <taxon>Bacillota</taxon>
        <taxon>Clostridia</taxon>
        <taxon>Eubacteriales</taxon>
        <taxon>Candidatus Caccovicinus</taxon>
    </lineage>
</organism>